<feature type="transmembrane region" description="Helical" evidence="6">
    <location>
        <begin position="638"/>
        <end position="658"/>
    </location>
</feature>
<sequence length="664" mass="76838">MMRRVILTLLLILIFIFPVYANSGVKIYNLPILREGKVLNLPLNSYSFWFYISPGVEILDNCYLELKYSYADTLLEKESFLTIYLNGYPLYTKKVVDKTKIPVSVRVKLPKYLFKKGFNEITISTRQRSIEGLCKDLDNDANWIVIHNNSLLHLETRDKSFQIKYYPYPFLDLLAQNIVNFKFYIPKDFSKDELEVLLSMANDLGTKDRFKNLSYIVSFDDPYKANKENQIIIGDISKLTIKEEKILKEVGEDDGLIYLNNFKDNLQLYISGRGNGIRKALNYVLTPSQVSLTEKNPVIVKSTVEREKAVEDLKGVIRLKDLGYQNVVISGSFHQSTSFYVTVPKGYSKIQEGSFIELRFAHSPALDPEKSIITLYIDGIPIKSEKLDGKNIENGILRVNIPQDKLNQLGWNIEIKVYHYLSNVDCDKRYDEVAWTRIDGDSLFYFVGESSKETDLSDLWKGDRKEIYVWLSKNPSSYELSLISTIVGKVGQITGSNYIWKVIWGEDLKEDLIKNNSIIFLGRFNDDRLNKISNALWVKPEGEKFLFKKDLGLYFDGFNTEVIFQVDRSPFNKSENLYTILYNDDSSLLKTIDFLEKVNNVSKIYGQVFILTKLGNVHSFKLIGERTSLLRLFEIKPFLVYLIILIIVILITIISIYYSRKKMK</sequence>
<dbReference type="AlphaFoldDB" id="A0A7V3ZIC2"/>
<dbReference type="PANTHER" id="PTHR39083:SF1">
    <property type="entry name" value="CYCLIC DI-GMP-BINDING PROTEIN"/>
    <property type="match status" value="1"/>
</dbReference>
<evidence type="ECO:0008006" key="8">
    <source>
        <dbReference type="Google" id="ProtNLM"/>
    </source>
</evidence>
<dbReference type="InterPro" id="IPR018513">
    <property type="entry name" value="Cell_synthase_bac"/>
</dbReference>
<evidence type="ECO:0000256" key="3">
    <source>
        <dbReference type="ARBA" id="ARBA00022692"/>
    </source>
</evidence>
<evidence type="ECO:0000256" key="2">
    <source>
        <dbReference type="ARBA" id="ARBA00022475"/>
    </source>
</evidence>
<proteinExistence type="predicted"/>
<gene>
    <name evidence="7" type="ORF">ENU78_03725</name>
</gene>
<dbReference type="Pfam" id="PF03170">
    <property type="entry name" value="BcsB"/>
    <property type="match status" value="1"/>
</dbReference>
<dbReference type="GO" id="GO:0005886">
    <property type="term" value="C:plasma membrane"/>
    <property type="evidence" value="ECO:0007669"/>
    <property type="project" value="UniProtKB-SubCell"/>
</dbReference>
<evidence type="ECO:0000256" key="1">
    <source>
        <dbReference type="ARBA" id="ARBA00004162"/>
    </source>
</evidence>
<comment type="subcellular location">
    <subcellularLocation>
        <location evidence="1">Cell membrane</location>
        <topology evidence="1">Single-pass membrane protein</topology>
    </subcellularLocation>
</comment>
<reference evidence="7" key="1">
    <citation type="journal article" date="2020" name="mSystems">
        <title>Genome- and Community-Level Interaction Insights into Carbon Utilization and Element Cycling Functions of Hydrothermarchaeota in Hydrothermal Sediment.</title>
        <authorList>
            <person name="Zhou Z."/>
            <person name="Liu Y."/>
            <person name="Xu W."/>
            <person name="Pan J."/>
            <person name="Luo Z.H."/>
            <person name="Li M."/>
        </authorList>
    </citation>
    <scope>NUCLEOTIDE SEQUENCE [LARGE SCALE GENOMIC DNA]</scope>
    <source>
        <strain evidence="7">SpSt-70</strain>
    </source>
</reference>
<keyword evidence="5 6" id="KW-0472">Membrane</keyword>
<evidence type="ECO:0000256" key="4">
    <source>
        <dbReference type="ARBA" id="ARBA00022989"/>
    </source>
</evidence>
<dbReference type="EMBL" id="DTDV01000009">
    <property type="protein sequence ID" value="HGK23544.1"/>
    <property type="molecule type" value="Genomic_DNA"/>
</dbReference>
<evidence type="ECO:0000256" key="5">
    <source>
        <dbReference type="ARBA" id="ARBA00023136"/>
    </source>
</evidence>
<keyword evidence="4 6" id="KW-1133">Transmembrane helix</keyword>
<organism evidence="7">
    <name type="scientific">Dictyoglomus thermophilum</name>
    <dbReference type="NCBI Taxonomy" id="14"/>
    <lineage>
        <taxon>Bacteria</taxon>
        <taxon>Pseudomonadati</taxon>
        <taxon>Dictyoglomota</taxon>
        <taxon>Dictyoglomia</taxon>
        <taxon>Dictyoglomales</taxon>
        <taxon>Dictyoglomaceae</taxon>
        <taxon>Dictyoglomus</taxon>
    </lineage>
</organism>
<dbReference type="Gene3D" id="2.60.120.260">
    <property type="entry name" value="Galactose-binding domain-like"/>
    <property type="match status" value="2"/>
</dbReference>
<name>A0A7V3ZIC2_DICTH</name>
<comment type="caution">
    <text evidence="7">The sequence shown here is derived from an EMBL/GenBank/DDBJ whole genome shotgun (WGS) entry which is preliminary data.</text>
</comment>
<protein>
    <recommendedName>
        <fullName evidence="8">Cellulose biosynthesis cyclic di-GMP-binding regulatory protein BcsB</fullName>
    </recommendedName>
</protein>
<evidence type="ECO:0000256" key="6">
    <source>
        <dbReference type="SAM" id="Phobius"/>
    </source>
</evidence>
<keyword evidence="3 6" id="KW-0812">Transmembrane</keyword>
<evidence type="ECO:0000313" key="7">
    <source>
        <dbReference type="EMBL" id="HGK23544.1"/>
    </source>
</evidence>
<accession>A0A7V3ZIC2</accession>
<dbReference type="PANTHER" id="PTHR39083">
    <property type="entry name" value="CYCLIC DI-GMP-BINDING PROTEIN"/>
    <property type="match status" value="1"/>
</dbReference>
<keyword evidence="2" id="KW-1003">Cell membrane</keyword>
<dbReference type="GO" id="GO:0006011">
    <property type="term" value="P:UDP-alpha-D-glucose metabolic process"/>
    <property type="evidence" value="ECO:0007669"/>
    <property type="project" value="InterPro"/>
</dbReference>